<keyword evidence="2" id="KW-1185">Reference proteome</keyword>
<accession>A0A9Q1Q8Q4</accession>
<evidence type="ECO:0000313" key="2">
    <source>
        <dbReference type="Proteomes" id="UP001153076"/>
    </source>
</evidence>
<comment type="caution">
    <text evidence="1">The sequence shown here is derived from an EMBL/GenBank/DDBJ whole genome shotgun (WGS) entry which is preliminary data.</text>
</comment>
<proteinExistence type="predicted"/>
<name>A0A9Q1Q8Q4_9CARY</name>
<dbReference type="Proteomes" id="UP001153076">
    <property type="component" value="Unassembled WGS sequence"/>
</dbReference>
<sequence length="183" mass="20764">MVEREGLMEAFDIDPTPAQCYTPHSRYIYSGYLQAIEYSGWTTYLHVLPVGRAAAKVDVTLRTVQWLDGVIYNIELQSTESRRGVPQGIPLATTTDVQICRWNYRAIPKATFRPNLFTMRTTTDSPVVILTKTLRWSATGTLHVPIQGNGYVSVITNDKLVPYTNNQHSQNVSHERNNIDITY</sequence>
<evidence type="ECO:0000313" key="1">
    <source>
        <dbReference type="EMBL" id="KAJ8432346.1"/>
    </source>
</evidence>
<reference evidence="1" key="1">
    <citation type="submission" date="2022-04" db="EMBL/GenBank/DDBJ databases">
        <title>Carnegiea gigantea Genome sequencing and assembly v2.</title>
        <authorList>
            <person name="Copetti D."/>
            <person name="Sanderson M.J."/>
            <person name="Burquez A."/>
            <person name="Wojciechowski M.F."/>
        </authorList>
    </citation>
    <scope>NUCLEOTIDE SEQUENCE</scope>
    <source>
        <strain evidence="1">SGP5-SGP5p</strain>
        <tissue evidence="1">Aerial part</tissue>
    </source>
</reference>
<gene>
    <name evidence="1" type="ORF">Cgig2_021116</name>
</gene>
<dbReference type="EMBL" id="JAKOGI010000612">
    <property type="protein sequence ID" value="KAJ8432346.1"/>
    <property type="molecule type" value="Genomic_DNA"/>
</dbReference>
<protein>
    <submittedName>
        <fullName evidence="1">Uncharacterized protein</fullName>
    </submittedName>
</protein>
<dbReference type="AlphaFoldDB" id="A0A9Q1Q8Q4"/>
<organism evidence="1 2">
    <name type="scientific">Carnegiea gigantea</name>
    <dbReference type="NCBI Taxonomy" id="171969"/>
    <lineage>
        <taxon>Eukaryota</taxon>
        <taxon>Viridiplantae</taxon>
        <taxon>Streptophyta</taxon>
        <taxon>Embryophyta</taxon>
        <taxon>Tracheophyta</taxon>
        <taxon>Spermatophyta</taxon>
        <taxon>Magnoliopsida</taxon>
        <taxon>eudicotyledons</taxon>
        <taxon>Gunneridae</taxon>
        <taxon>Pentapetalae</taxon>
        <taxon>Caryophyllales</taxon>
        <taxon>Cactineae</taxon>
        <taxon>Cactaceae</taxon>
        <taxon>Cactoideae</taxon>
        <taxon>Echinocereeae</taxon>
        <taxon>Carnegiea</taxon>
    </lineage>
</organism>